<name>A0A0P7XMS1_9BACT</name>
<dbReference type="GO" id="GO:0009231">
    <property type="term" value="P:riboflavin biosynthetic process"/>
    <property type="evidence" value="ECO:0007669"/>
    <property type="project" value="InterPro"/>
</dbReference>
<dbReference type="Gene3D" id="3.40.430.10">
    <property type="entry name" value="Dihydrofolate Reductase, subunit A"/>
    <property type="match status" value="1"/>
</dbReference>
<evidence type="ECO:0000259" key="1">
    <source>
        <dbReference type="Pfam" id="PF01872"/>
    </source>
</evidence>
<organism evidence="2 3">
    <name type="scientific">Algoriphagus marincola HL-49</name>
    <dbReference type="NCBI Taxonomy" id="1305737"/>
    <lineage>
        <taxon>Bacteria</taxon>
        <taxon>Pseudomonadati</taxon>
        <taxon>Bacteroidota</taxon>
        <taxon>Cytophagia</taxon>
        <taxon>Cytophagales</taxon>
        <taxon>Cyclobacteriaceae</taxon>
        <taxon>Algoriphagus</taxon>
    </lineage>
</organism>
<dbReference type="eggNOG" id="COG0262">
    <property type="taxonomic scope" value="Bacteria"/>
</dbReference>
<reference evidence="2 3" key="1">
    <citation type="submission" date="2015-09" db="EMBL/GenBank/DDBJ databases">
        <title>Identification and resolution of microdiversity through metagenomic sequencing of parallel consortia.</title>
        <authorList>
            <person name="Nelson W.C."/>
            <person name="Romine M.F."/>
            <person name="Lindemann S.R."/>
        </authorList>
    </citation>
    <scope>NUCLEOTIDE SEQUENCE [LARGE SCALE GENOMIC DNA]</scope>
    <source>
        <strain evidence="2">HL-49</strain>
    </source>
</reference>
<accession>A0A0P7XMS1</accession>
<dbReference type="Proteomes" id="UP000050421">
    <property type="component" value="Unassembled WGS sequence"/>
</dbReference>
<dbReference type="OrthoDB" id="195113at2"/>
<dbReference type="EMBL" id="LJXT01000027">
    <property type="protein sequence ID" value="KPQ18036.1"/>
    <property type="molecule type" value="Genomic_DNA"/>
</dbReference>
<gene>
    <name evidence="2" type="ORF">HLUCCX10_05885</name>
</gene>
<protein>
    <submittedName>
        <fullName evidence="2">Dihydrofolate reductase</fullName>
    </submittedName>
</protein>
<comment type="caution">
    <text evidence="2">The sequence shown here is derived from an EMBL/GenBank/DDBJ whole genome shotgun (WGS) entry which is preliminary data.</text>
</comment>
<dbReference type="AlphaFoldDB" id="A0A0P7XMS1"/>
<dbReference type="Pfam" id="PF01872">
    <property type="entry name" value="RibD_C"/>
    <property type="match status" value="1"/>
</dbReference>
<dbReference type="GO" id="GO:0008703">
    <property type="term" value="F:5-amino-6-(5-phosphoribosylamino)uracil reductase activity"/>
    <property type="evidence" value="ECO:0007669"/>
    <property type="project" value="InterPro"/>
</dbReference>
<dbReference type="InterPro" id="IPR002734">
    <property type="entry name" value="RibDG_C"/>
</dbReference>
<dbReference type="InterPro" id="IPR024072">
    <property type="entry name" value="DHFR-like_dom_sf"/>
</dbReference>
<evidence type="ECO:0000313" key="3">
    <source>
        <dbReference type="Proteomes" id="UP000050421"/>
    </source>
</evidence>
<dbReference type="PANTHER" id="PTHR38011:SF11">
    <property type="entry name" value="2,5-DIAMINO-6-RIBOSYLAMINO-4(3H)-PYRIMIDINONE 5'-PHOSPHATE REDUCTASE"/>
    <property type="match status" value="1"/>
</dbReference>
<dbReference type="PATRIC" id="fig|1305737.6.peg.1840"/>
<dbReference type="InterPro" id="IPR050765">
    <property type="entry name" value="Riboflavin_Biosynth_HTPR"/>
</dbReference>
<dbReference type="SUPFAM" id="SSF53597">
    <property type="entry name" value="Dihydrofolate reductase-like"/>
    <property type="match status" value="1"/>
</dbReference>
<evidence type="ECO:0000313" key="2">
    <source>
        <dbReference type="EMBL" id="KPQ18036.1"/>
    </source>
</evidence>
<sequence>MKNSNKIFIACSLDGFIADKDGGIDWLHSIPNPEQNDMGYADFMQGVDALVMGRNTYETVCGFDIPWPYEKPVFVLSNSLKEVPNTLEEKVKIVSGPLPQEIEGINQQGYRRLYIDGGKTIQSFLKADLIDAMTITTIPLLLGSGIPLFSDLPKPLLFDCLSSKVFLGKIAQSFYVRNRS</sequence>
<dbReference type="STRING" id="1305737.GCA_000526355_02836"/>
<feature type="domain" description="Bacterial bifunctional deaminase-reductase C-terminal" evidence="1">
    <location>
        <begin position="8"/>
        <end position="166"/>
    </location>
</feature>
<dbReference type="PANTHER" id="PTHR38011">
    <property type="entry name" value="DIHYDROFOLATE REDUCTASE FAMILY PROTEIN (AFU_ORTHOLOGUE AFUA_8G06820)"/>
    <property type="match status" value="1"/>
</dbReference>
<proteinExistence type="predicted"/>